<evidence type="ECO:0000313" key="8">
    <source>
        <dbReference type="EMBL" id="SPC86610.1"/>
    </source>
</evidence>
<dbReference type="InterPro" id="IPR036388">
    <property type="entry name" value="WH-like_DNA-bd_sf"/>
</dbReference>
<evidence type="ECO:0000256" key="3">
    <source>
        <dbReference type="ARBA" id="ARBA00022821"/>
    </source>
</evidence>
<dbReference type="GO" id="GO:0098542">
    <property type="term" value="P:defense response to other organism"/>
    <property type="evidence" value="ECO:0007669"/>
    <property type="project" value="TreeGrafter"/>
</dbReference>
<dbReference type="Pfam" id="PF23598">
    <property type="entry name" value="LRR_14"/>
    <property type="match status" value="1"/>
</dbReference>
<reference evidence="8" key="1">
    <citation type="submission" date="2018-02" db="EMBL/GenBank/DDBJ databases">
        <authorList>
            <person name="Cohen D.B."/>
            <person name="Kent A.D."/>
        </authorList>
    </citation>
    <scope>NUCLEOTIDE SEQUENCE</scope>
</reference>
<dbReference type="InterPro" id="IPR044974">
    <property type="entry name" value="Disease_R_plants"/>
</dbReference>
<dbReference type="Gene3D" id="3.80.10.10">
    <property type="entry name" value="Ribonuclease Inhibitor"/>
    <property type="match status" value="1"/>
</dbReference>
<dbReference type="InterPro" id="IPR038005">
    <property type="entry name" value="RX-like_CC"/>
</dbReference>
<protein>
    <submittedName>
        <fullName evidence="8">Uncharacterized protein</fullName>
    </submittedName>
</protein>
<dbReference type="Pfam" id="PF18052">
    <property type="entry name" value="Rx_N"/>
    <property type="match status" value="1"/>
</dbReference>
<dbReference type="GO" id="GO:0043531">
    <property type="term" value="F:ADP binding"/>
    <property type="evidence" value="ECO:0007669"/>
    <property type="project" value="InterPro"/>
</dbReference>
<feature type="domain" description="Disease resistance R13L4/SHOC-2-like LRR" evidence="7">
    <location>
        <begin position="547"/>
        <end position="859"/>
    </location>
</feature>
<keyword evidence="1" id="KW-0677">Repeat</keyword>
<dbReference type="InterPro" id="IPR002182">
    <property type="entry name" value="NB-ARC"/>
</dbReference>
<dbReference type="Gene3D" id="1.10.10.10">
    <property type="entry name" value="Winged helix-like DNA-binding domain superfamily/Winged helix DNA-binding domain"/>
    <property type="match status" value="1"/>
</dbReference>
<keyword evidence="3" id="KW-0611">Plant defense</keyword>
<dbReference type="PANTHER" id="PTHR23155">
    <property type="entry name" value="DISEASE RESISTANCE PROTEIN RP"/>
    <property type="match status" value="1"/>
</dbReference>
<keyword evidence="2" id="KW-0547">Nucleotide-binding</keyword>
<dbReference type="InterPro" id="IPR027417">
    <property type="entry name" value="P-loop_NTPase"/>
</dbReference>
<feature type="domain" description="Disease resistance N-terminal" evidence="5">
    <location>
        <begin position="6"/>
        <end position="97"/>
    </location>
</feature>
<dbReference type="FunFam" id="3.40.50.300:FF:001091">
    <property type="entry name" value="Probable disease resistance protein At1g61300"/>
    <property type="match status" value="1"/>
</dbReference>
<evidence type="ECO:0000259" key="7">
    <source>
        <dbReference type="Pfam" id="PF23598"/>
    </source>
</evidence>
<dbReference type="Gene3D" id="3.40.50.300">
    <property type="entry name" value="P-loop containing nucleotide triphosphate hydrolases"/>
    <property type="match status" value="1"/>
</dbReference>
<evidence type="ECO:0000256" key="1">
    <source>
        <dbReference type="ARBA" id="ARBA00022737"/>
    </source>
</evidence>
<dbReference type="EMBL" id="OIVN01000864">
    <property type="protein sequence ID" value="SPC86610.1"/>
    <property type="molecule type" value="Genomic_DNA"/>
</dbReference>
<dbReference type="Pfam" id="PF23559">
    <property type="entry name" value="WHD_DRP"/>
    <property type="match status" value="1"/>
</dbReference>
<name>A0A2N9FHW2_FAGSY</name>
<proteinExistence type="predicted"/>
<evidence type="ECO:0000259" key="5">
    <source>
        <dbReference type="Pfam" id="PF18052"/>
    </source>
</evidence>
<dbReference type="Gene3D" id="1.10.8.430">
    <property type="entry name" value="Helical domain of apoptotic protease-activating factors"/>
    <property type="match status" value="1"/>
</dbReference>
<dbReference type="SUPFAM" id="SSF52058">
    <property type="entry name" value="L domain-like"/>
    <property type="match status" value="1"/>
</dbReference>
<sequence length="909" mass="104772">MAETTISSLIDKLIPLLAEEAKLLLGIRGEVALIEKELKSLQFFLKDADARAAAEEDTSGVKTWVEELKEVAFRIDVAIDEYLLHVVQHCRHGGFISFLQKITHLLKSLKPRHKIATEIQEIKASVQEINERSKRYGFFQSTDHQGLSSAARNITWHDPRMASLFLDDTDVVGIETSRDELLGTLVSGSSHRTVISVVGMGGQGKTTLAKKVYDHQTVKGHFDCHSWIPVSQSYNVEDLLRSMIKQFCKARKEFPPEEIDSTDKMLVINKAREYLREKRYVVVFDDVWEIDFWGVIEHALPDNDKGGRVMITTRKWEVANFCKKSSLVHVHELQPLPPNDAWELFCKRAFQFDYGGHCPLELEKLSHYIVEKCQGLPLAIVAIGGLLSTKDKTILEWQNLYDNLGFELGRNPHLAEDYSINCTRLIRQWIAEGFVKEIKNKMLEEVAREYLIKLIHRSLVQVSEVNFDGEVRRCQLHDLFREIVLQKMEDLSFCHVLSREESSFEGRTRRLSIDGVSYNELKGFEDTHIHSLLLFNLDELPKSFMNTFFANFKLLKVMDFEDAPLDHIPEDVGSLFHLRYLSLRNTKIKMLPKSIGKLQNLETLDLKQSLVSDIPVEIKKLHKLRHLMAYYRDYKIEFSLVGEKGVKIQKGIECLKYLQKLYHVELNHGGVDLIKELGKLRQLRKLGVKNLTKETMRAFCASIGKMNHLESLDVTSISEDEIIDLQSISSPPQCLQRLYLQCCLEKLPEWIPQLQHLVRIKIYWSKLSDDPLKAFQNLPNLLELTISNQAYIGEQLHFQKGGFPKLKILTLRELNGLYSLMIDEGASPLLESLDIGPSPQLKEVPSGIQHLRNLKDLTFVDMPKEFEESLDPKQGPCFWIVEHVPEIFLDHKIGTGYYDYEWRRILRSK</sequence>
<dbReference type="InterPro" id="IPR042197">
    <property type="entry name" value="Apaf_helical"/>
</dbReference>
<dbReference type="InterPro" id="IPR032675">
    <property type="entry name" value="LRR_dom_sf"/>
</dbReference>
<dbReference type="Gene3D" id="1.20.5.4130">
    <property type="match status" value="1"/>
</dbReference>
<evidence type="ECO:0000259" key="6">
    <source>
        <dbReference type="Pfam" id="PF23559"/>
    </source>
</evidence>
<evidence type="ECO:0000256" key="2">
    <source>
        <dbReference type="ARBA" id="ARBA00022741"/>
    </source>
</evidence>
<dbReference type="InterPro" id="IPR041118">
    <property type="entry name" value="Rx_N"/>
</dbReference>
<feature type="domain" description="NB-ARC" evidence="4">
    <location>
        <begin position="175"/>
        <end position="351"/>
    </location>
</feature>
<dbReference type="SUPFAM" id="SSF52540">
    <property type="entry name" value="P-loop containing nucleoside triphosphate hydrolases"/>
    <property type="match status" value="1"/>
</dbReference>
<dbReference type="InterPro" id="IPR058922">
    <property type="entry name" value="WHD_DRP"/>
</dbReference>
<feature type="domain" description="Disease resistance protein winged helix" evidence="6">
    <location>
        <begin position="416"/>
        <end position="483"/>
    </location>
</feature>
<dbReference type="PANTHER" id="PTHR23155:SF1052">
    <property type="entry name" value="DISEASE RESISTANCE PROTEIN RPM1"/>
    <property type="match status" value="1"/>
</dbReference>
<accession>A0A2N9FHW2</accession>
<dbReference type="Pfam" id="PF00931">
    <property type="entry name" value="NB-ARC"/>
    <property type="match status" value="1"/>
</dbReference>
<evidence type="ECO:0000259" key="4">
    <source>
        <dbReference type="Pfam" id="PF00931"/>
    </source>
</evidence>
<dbReference type="PRINTS" id="PR00364">
    <property type="entry name" value="DISEASERSIST"/>
</dbReference>
<dbReference type="InterPro" id="IPR055414">
    <property type="entry name" value="LRR_R13L4/SHOC2-like"/>
</dbReference>
<organism evidence="8">
    <name type="scientific">Fagus sylvatica</name>
    <name type="common">Beechnut</name>
    <dbReference type="NCBI Taxonomy" id="28930"/>
    <lineage>
        <taxon>Eukaryota</taxon>
        <taxon>Viridiplantae</taxon>
        <taxon>Streptophyta</taxon>
        <taxon>Embryophyta</taxon>
        <taxon>Tracheophyta</taxon>
        <taxon>Spermatophyta</taxon>
        <taxon>Magnoliopsida</taxon>
        <taxon>eudicotyledons</taxon>
        <taxon>Gunneridae</taxon>
        <taxon>Pentapetalae</taxon>
        <taxon>rosids</taxon>
        <taxon>fabids</taxon>
        <taxon>Fagales</taxon>
        <taxon>Fagaceae</taxon>
        <taxon>Fagus</taxon>
    </lineage>
</organism>
<dbReference type="AlphaFoldDB" id="A0A2N9FHW2"/>
<dbReference type="CDD" id="cd14798">
    <property type="entry name" value="RX-CC_like"/>
    <property type="match status" value="1"/>
</dbReference>
<gene>
    <name evidence="8" type="ORF">FSB_LOCUS14492</name>
</gene>